<evidence type="ECO:0000259" key="1">
    <source>
        <dbReference type="Pfam" id="PF22292"/>
    </source>
</evidence>
<evidence type="ECO:0000313" key="2">
    <source>
        <dbReference type="EMBL" id="RGK60592.1"/>
    </source>
</evidence>
<dbReference type="Proteomes" id="UP000261210">
    <property type="component" value="Unassembled WGS sequence"/>
</dbReference>
<dbReference type="InterPro" id="IPR054238">
    <property type="entry name" value="DUF6965"/>
</dbReference>
<proteinExistence type="predicted"/>
<organism evidence="2 3">
    <name type="scientific">Bacteroides xylanisolvens</name>
    <dbReference type="NCBI Taxonomy" id="371601"/>
    <lineage>
        <taxon>Bacteria</taxon>
        <taxon>Pseudomonadati</taxon>
        <taxon>Bacteroidota</taxon>
        <taxon>Bacteroidia</taxon>
        <taxon>Bacteroidales</taxon>
        <taxon>Bacteroidaceae</taxon>
        <taxon>Bacteroides</taxon>
    </lineage>
</organism>
<gene>
    <name evidence="2" type="ORF">DXD03_14805</name>
</gene>
<comment type="caution">
    <text evidence="2">The sequence shown here is derived from an EMBL/GenBank/DDBJ whole genome shotgun (WGS) entry which is preliminary data.</text>
</comment>
<dbReference type="RefSeq" id="WP_117684212.1">
    <property type="nucleotide sequence ID" value="NZ_JADNHC010000013.1"/>
</dbReference>
<feature type="domain" description="DUF6965" evidence="1">
    <location>
        <begin position="11"/>
        <end position="80"/>
    </location>
</feature>
<dbReference type="Pfam" id="PF22292">
    <property type="entry name" value="DUF6965"/>
    <property type="match status" value="1"/>
</dbReference>
<dbReference type="AlphaFoldDB" id="A0A3E4NBQ8"/>
<protein>
    <recommendedName>
        <fullName evidence="1">DUF6965 domain-containing protein</fullName>
    </recommendedName>
</protein>
<reference evidence="2 3" key="1">
    <citation type="submission" date="2018-08" db="EMBL/GenBank/DDBJ databases">
        <title>A genome reference for cultivated species of the human gut microbiota.</title>
        <authorList>
            <person name="Zou Y."/>
            <person name="Xue W."/>
            <person name="Luo G."/>
        </authorList>
    </citation>
    <scope>NUCLEOTIDE SEQUENCE [LARGE SCALE GENOMIC DNA]</scope>
    <source>
        <strain evidence="2 3">TF10-34</strain>
    </source>
</reference>
<dbReference type="EMBL" id="QSQU01000021">
    <property type="protein sequence ID" value="RGK60592.1"/>
    <property type="molecule type" value="Genomic_DNA"/>
</dbReference>
<accession>A0A3E4NBQ8</accession>
<name>A0A3E4NBQ8_9BACE</name>
<evidence type="ECO:0000313" key="3">
    <source>
        <dbReference type="Proteomes" id="UP000261210"/>
    </source>
</evidence>
<sequence>MEEEHKYDHESVQEILTWAQDILKNKAYPSEEFQLDKAARIVDCGAFLSTMIQIISKNWENPTFNTAIDQLREFRLKLESNKEEVAE</sequence>